<evidence type="ECO:0000313" key="3">
    <source>
        <dbReference type="Proteomes" id="UP001175271"/>
    </source>
</evidence>
<reference evidence="2" key="1">
    <citation type="submission" date="2023-06" db="EMBL/GenBank/DDBJ databases">
        <title>Genomic analysis of the entomopathogenic nematode Steinernema hermaphroditum.</title>
        <authorList>
            <person name="Schwarz E.M."/>
            <person name="Heppert J.K."/>
            <person name="Baniya A."/>
            <person name="Schwartz H.T."/>
            <person name="Tan C.-H."/>
            <person name="Antoshechkin I."/>
            <person name="Sternberg P.W."/>
            <person name="Goodrich-Blair H."/>
            <person name="Dillman A.R."/>
        </authorList>
    </citation>
    <scope>NUCLEOTIDE SEQUENCE</scope>
    <source>
        <strain evidence="2">PS9179</strain>
        <tissue evidence="2">Whole animal</tissue>
    </source>
</reference>
<feature type="region of interest" description="Disordered" evidence="1">
    <location>
        <begin position="1"/>
        <end position="21"/>
    </location>
</feature>
<proteinExistence type="predicted"/>
<dbReference type="AlphaFoldDB" id="A0AA39MAP5"/>
<evidence type="ECO:0000313" key="2">
    <source>
        <dbReference type="EMBL" id="KAK0426739.1"/>
    </source>
</evidence>
<dbReference type="EMBL" id="JAUCMV010000001">
    <property type="protein sequence ID" value="KAK0426739.1"/>
    <property type="molecule type" value="Genomic_DNA"/>
</dbReference>
<feature type="region of interest" description="Disordered" evidence="1">
    <location>
        <begin position="52"/>
        <end position="87"/>
    </location>
</feature>
<dbReference type="Proteomes" id="UP001175271">
    <property type="component" value="Unassembled WGS sequence"/>
</dbReference>
<keyword evidence="3" id="KW-1185">Reference proteome</keyword>
<organism evidence="2 3">
    <name type="scientific">Steinernema hermaphroditum</name>
    <dbReference type="NCBI Taxonomy" id="289476"/>
    <lineage>
        <taxon>Eukaryota</taxon>
        <taxon>Metazoa</taxon>
        <taxon>Ecdysozoa</taxon>
        <taxon>Nematoda</taxon>
        <taxon>Chromadorea</taxon>
        <taxon>Rhabditida</taxon>
        <taxon>Tylenchina</taxon>
        <taxon>Panagrolaimomorpha</taxon>
        <taxon>Strongyloidoidea</taxon>
        <taxon>Steinernematidae</taxon>
        <taxon>Steinernema</taxon>
    </lineage>
</organism>
<evidence type="ECO:0000256" key="1">
    <source>
        <dbReference type="SAM" id="MobiDB-lite"/>
    </source>
</evidence>
<feature type="compositionally biased region" description="Basic and acidic residues" evidence="1">
    <location>
        <begin position="52"/>
        <end position="62"/>
    </location>
</feature>
<comment type="caution">
    <text evidence="2">The sequence shown here is derived from an EMBL/GenBank/DDBJ whole genome shotgun (WGS) entry which is preliminary data.</text>
</comment>
<gene>
    <name evidence="2" type="ORF">QR680_009872</name>
</gene>
<name>A0AA39MAP5_9BILA</name>
<protein>
    <submittedName>
        <fullName evidence="2">Uncharacterized protein</fullName>
    </submittedName>
</protein>
<feature type="compositionally biased region" description="Acidic residues" evidence="1">
    <location>
        <begin position="63"/>
        <end position="81"/>
    </location>
</feature>
<sequence length="87" mass="10012">MSSGQDHPQPPGVAPRPLEDPSLDRFIEIMRRLDRHAALSVDPAMNYWEDFDFPHYYHPDHEPEPDEGIGSDDDLQQEEEDNRAAAK</sequence>
<accession>A0AA39MAP5</accession>